<dbReference type="InterPro" id="IPR045851">
    <property type="entry name" value="AMP-bd_C_sf"/>
</dbReference>
<comment type="caution">
    <text evidence="5">The sequence shown here is derived from an EMBL/GenBank/DDBJ whole genome shotgun (WGS) entry which is preliminary data.</text>
</comment>
<sequence length="575" mass="63492">MPHIKSLQSPIPAGPAINYYDFLFRRPELRSWPDYTLFVDATTGRRRRFRETLANIEDCATALTLAADEGGFDMEPGSNEVVGILSENCLEYPVLVLALLKITVPVALIPAHLSAIETTALLKRERVRTIFVSPKRYANTSEAIMASGIPEDHVFILRGHVKGKTSLSDMIDYAKVHGLPQVPTQPVLGDTLACVMFSNGTSGLSKSVMISHRNLCHSTMQVESTSRSSNESTIPISLAALPFYHTMGADAFILRLFVTPTTLVVLPQWNVDLVIRALLRHTINHIVTVPPLMHQLLNHPEFSKVDLNDLESVSIGANRLRGDLSQKSEHRAGDVPSLTEDMLNRPREHSMSERVIQTLITIAEPFPGMFKDLAEPQRGSTGILFPGTNAHVAREDGSEADFGEASELFPLDSDVAVGNPNDVITSHLESFTPDTRLGTGETLFADEERRIFSADRLKIHGVHICPSEIEKIIREHPEVVDCVVAGVRGACQSDGIVPRAWLVLSESAKAKGVDCILGAIEEFLRGRLSDQHWLHGGFEVIDEIPKLPCGKVLRRQLQHAHESREGKRAREQAKL</sequence>
<keyword evidence="2" id="KW-0436">Ligase</keyword>
<gene>
    <name evidence="5" type="ORF">EDB92DRAFT_1164130</name>
</gene>
<dbReference type="EMBL" id="JAKELL010000005">
    <property type="protein sequence ID" value="KAH8998402.1"/>
    <property type="molecule type" value="Genomic_DNA"/>
</dbReference>
<dbReference type="PANTHER" id="PTHR24096">
    <property type="entry name" value="LONG-CHAIN-FATTY-ACID--COA LIGASE"/>
    <property type="match status" value="1"/>
</dbReference>
<evidence type="ECO:0000259" key="4">
    <source>
        <dbReference type="Pfam" id="PF13193"/>
    </source>
</evidence>
<dbReference type="SUPFAM" id="SSF56801">
    <property type="entry name" value="Acetyl-CoA synthetase-like"/>
    <property type="match status" value="1"/>
</dbReference>
<feature type="domain" description="AMP-binding enzyme C-terminal" evidence="4">
    <location>
        <begin position="468"/>
        <end position="551"/>
    </location>
</feature>
<dbReference type="Gene3D" id="3.30.300.30">
    <property type="match status" value="1"/>
</dbReference>
<dbReference type="PANTHER" id="PTHR24096:SF149">
    <property type="entry name" value="AMP-BINDING DOMAIN-CONTAINING PROTEIN-RELATED"/>
    <property type="match status" value="1"/>
</dbReference>
<feature type="domain" description="AMP-dependent synthetase/ligase" evidence="3">
    <location>
        <begin position="30"/>
        <end position="405"/>
    </location>
</feature>
<dbReference type="Pfam" id="PF00501">
    <property type="entry name" value="AMP-binding"/>
    <property type="match status" value="1"/>
</dbReference>
<dbReference type="InterPro" id="IPR042099">
    <property type="entry name" value="ANL_N_sf"/>
</dbReference>
<protein>
    <recommendedName>
        <fullName evidence="7">Acetyl-CoA synthetase-like protein</fullName>
    </recommendedName>
</protein>
<dbReference type="InterPro" id="IPR025110">
    <property type="entry name" value="AMP-bd_C"/>
</dbReference>
<accession>A0AAD4QBH6</accession>
<dbReference type="GO" id="GO:0016405">
    <property type="term" value="F:CoA-ligase activity"/>
    <property type="evidence" value="ECO:0007669"/>
    <property type="project" value="TreeGrafter"/>
</dbReference>
<evidence type="ECO:0000313" key="5">
    <source>
        <dbReference type="EMBL" id="KAH8998402.1"/>
    </source>
</evidence>
<dbReference type="Pfam" id="PF13193">
    <property type="entry name" value="AMP-binding_C"/>
    <property type="match status" value="1"/>
</dbReference>
<evidence type="ECO:0008006" key="7">
    <source>
        <dbReference type="Google" id="ProtNLM"/>
    </source>
</evidence>
<dbReference type="Gene3D" id="3.40.50.12780">
    <property type="entry name" value="N-terminal domain of ligase-like"/>
    <property type="match status" value="1"/>
</dbReference>
<keyword evidence="6" id="KW-1185">Reference proteome</keyword>
<reference evidence="5" key="1">
    <citation type="submission" date="2022-01" db="EMBL/GenBank/DDBJ databases">
        <title>Comparative genomics reveals a dynamic genome evolution in the ectomycorrhizal milk-cap (Lactarius) mushrooms.</title>
        <authorList>
            <consortium name="DOE Joint Genome Institute"/>
            <person name="Lebreton A."/>
            <person name="Tang N."/>
            <person name="Kuo A."/>
            <person name="LaButti K."/>
            <person name="Drula E."/>
            <person name="Barry K."/>
            <person name="Clum A."/>
            <person name="Lipzen A."/>
            <person name="Mousain D."/>
            <person name="Ng V."/>
            <person name="Wang R."/>
            <person name="Wang X."/>
            <person name="Dai Y."/>
            <person name="Henrissat B."/>
            <person name="Grigoriev I.V."/>
            <person name="Guerin-Laguette A."/>
            <person name="Yu F."/>
            <person name="Martin F.M."/>
        </authorList>
    </citation>
    <scope>NUCLEOTIDE SEQUENCE</scope>
    <source>
        <strain evidence="5">QP</strain>
    </source>
</reference>
<name>A0AAD4QBH6_9AGAM</name>
<dbReference type="AlphaFoldDB" id="A0AAD4QBH6"/>
<evidence type="ECO:0000256" key="2">
    <source>
        <dbReference type="ARBA" id="ARBA00022598"/>
    </source>
</evidence>
<evidence type="ECO:0000256" key="1">
    <source>
        <dbReference type="ARBA" id="ARBA00006432"/>
    </source>
</evidence>
<dbReference type="Proteomes" id="UP001201163">
    <property type="component" value="Unassembled WGS sequence"/>
</dbReference>
<organism evidence="5 6">
    <name type="scientific">Lactarius akahatsu</name>
    <dbReference type="NCBI Taxonomy" id="416441"/>
    <lineage>
        <taxon>Eukaryota</taxon>
        <taxon>Fungi</taxon>
        <taxon>Dikarya</taxon>
        <taxon>Basidiomycota</taxon>
        <taxon>Agaricomycotina</taxon>
        <taxon>Agaricomycetes</taxon>
        <taxon>Russulales</taxon>
        <taxon>Russulaceae</taxon>
        <taxon>Lactarius</taxon>
    </lineage>
</organism>
<dbReference type="InterPro" id="IPR000873">
    <property type="entry name" value="AMP-dep_synth/lig_dom"/>
</dbReference>
<comment type="similarity">
    <text evidence="1">Belongs to the ATP-dependent AMP-binding enzyme family.</text>
</comment>
<evidence type="ECO:0000313" key="6">
    <source>
        <dbReference type="Proteomes" id="UP001201163"/>
    </source>
</evidence>
<proteinExistence type="inferred from homology"/>
<evidence type="ECO:0000259" key="3">
    <source>
        <dbReference type="Pfam" id="PF00501"/>
    </source>
</evidence>